<dbReference type="GO" id="GO:0004176">
    <property type="term" value="F:ATP-dependent peptidase activity"/>
    <property type="evidence" value="ECO:0007669"/>
    <property type="project" value="InterPro"/>
</dbReference>
<name>A0A7S1SE57_ALECA</name>
<dbReference type="Gene3D" id="1.20.58.760">
    <property type="entry name" value="Peptidase M41"/>
    <property type="match status" value="1"/>
</dbReference>
<evidence type="ECO:0008006" key="2">
    <source>
        <dbReference type="Google" id="ProtNLM"/>
    </source>
</evidence>
<evidence type="ECO:0000313" key="1">
    <source>
        <dbReference type="EMBL" id="CAD9192293.1"/>
    </source>
</evidence>
<dbReference type="AlphaFoldDB" id="A0A7S1SE57"/>
<proteinExistence type="predicted"/>
<dbReference type="GO" id="GO:0006508">
    <property type="term" value="P:proteolysis"/>
    <property type="evidence" value="ECO:0007669"/>
    <property type="project" value="InterPro"/>
</dbReference>
<dbReference type="PANTHER" id="PTHR33471:SF7">
    <property type="entry name" value="ATP-DEPENDENT ZINC METALLOPROTEASE-RELATED"/>
    <property type="match status" value="1"/>
</dbReference>
<dbReference type="GO" id="GO:0004222">
    <property type="term" value="F:metalloendopeptidase activity"/>
    <property type="evidence" value="ECO:0007669"/>
    <property type="project" value="InterPro"/>
</dbReference>
<gene>
    <name evidence="1" type="ORF">ACAT0790_LOCUS69068</name>
</gene>
<dbReference type="PANTHER" id="PTHR33471">
    <property type="entry name" value="ATP-DEPENDENT ZINC METALLOPROTEASE-RELATED"/>
    <property type="match status" value="1"/>
</dbReference>
<dbReference type="GO" id="GO:0005524">
    <property type="term" value="F:ATP binding"/>
    <property type="evidence" value="ECO:0007669"/>
    <property type="project" value="InterPro"/>
</dbReference>
<dbReference type="InterPro" id="IPR037219">
    <property type="entry name" value="Peptidase_M41-like"/>
</dbReference>
<dbReference type="EMBL" id="HBGE01115778">
    <property type="protein sequence ID" value="CAD9192293.1"/>
    <property type="molecule type" value="Transcribed_RNA"/>
</dbReference>
<sequence length="198" mass="20416">MALALALLLQGQAVAPWITLALFLASVGAVVSSLAPSSLPETGSEFEEQQRAIAHEAAHFLVGYLLGAPVRNYSVDPLGRPSVEFSDRAGPLAGAEFEGGALNAYCAVACAGIAGEGLLWESAQGGAEDLKALAILMERGPAARGLRGEGGEANFTRWGVLRAASLLRANRGSWEALQRAMGEGANISECIQAIEVGA</sequence>
<reference evidence="1" key="1">
    <citation type="submission" date="2021-01" db="EMBL/GenBank/DDBJ databases">
        <authorList>
            <person name="Corre E."/>
            <person name="Pelletier E."/>
            <person name="Niang G."/>
            <person name="Scheremetjew M."/>
            <person name="Finn R."/>
            <person name="Kale V."/>
            <person name="Holt S."/>
            <person name="Cochrane G."/>
            <person name="Meng A."/>
            <person name="Brown T."/>
            <person name="Cohen L."/>
        </authorList>
    </citation>
    <scope>NUCLEOTIDE SEQUENCE</scope>
    <source>
        <strain evidence="1">OF101</strain>
    </source>
</reference>
<organism evidence="1">
    <name type="scientific">Alexandrium catenella</name>
    <name type="common">Red tide dinoflagellate</name>
    <name type="synonym">Gonyaulax catenella</name>
    <dbReference type="NCBI Taxonomy" id="2925"/>
    <lineage>
        <taxon>Eukaryota</taxon>
        <taxon>Sar</taxon>
        <taxon>Alveolata</taxon>
        <taxon>Dinophyceae</taxon>
        <taxon>Gonyaulacales</taxon>
        <taxon>Pyrocystaceae</taxon>
        <taxon>Alexandrium</taxon>
    </lineage>
</organism>
<accession>A0A7S1SE57</accession>
<protein>
    <recommendedName>
        <fullName evidence="2">Peptidase M41 domain-containing protein</fullName>
    </recommendedName>
</protein>
<dbReference type="SUPFAM" id="SSF140990">
    <property type="entry name" value="FtsH protease domain-like"/>
    <property type="match status" value="1"/>
</dbReference>